<dbReference type="Proteomes" id="UP000199068">
    <property type="component" value="Unassembled WGS sequence"/>
</dbReference>
<feature type="transmembrane region" description="Helical" evidence="5">
    <location>
        <begin position="59"/>
        <end position="76"/>
    </location>
</feature>
<evidence type="ECO:0000313" key="7">
    <source>
        <dbReference type="EMBL" id="SDL31897.1"/>
    </source>
</evidence>
<accession>A0A1G9J318</accession>
<name>A0A1G9J318_9FIRM</name>
<evidence type="ECO:0000256" key="2">
    <source>
        <dbReference type="ARBA" id="ARBA00022692"/>
    </source>
</evidence>
<feature type="transmembrane region" description="Helical" evidence="5">
    <location>
        <begin position="30"/>
        <end position="52"/>
    </location>
</feature>
<feature type="transmembrane region" description="Helical" evidence="5">
    <location>
        <begin position="252"/>
        <end position="270"/>
    </location>
</feature>
<gene>
    <name evidence="7" type="ORF">SAMN04515677_101488</name>
</gene>
<feature type="transmembrane region" description="Helical" evidence="5">
    <location>
        <begin position="277"/>
        <end position="295"/>
    </location>
</feature>
<dbReference type="AlphaFoldDB" id="A0A1G9J318"/>
<evidence type="ECO:0000256" key="4">
    <source>
        <dbReference type="ARBA" id="ARBA00023136"/>
    </source>
</evidence>
<dbReference type="InterPro" id="IPR049453">
    <property type="entry name" value="Memb_transporter_dom"/>
</dbReference>
<comment type="subcellular location">
    <subcellularLocation>
        <location evidence="1">Membrane</location>
        <topology evidence="1">Multi-pass membrane protein</topology>
    </subcellularLocation>
</comment>
<evidence type="ECO:0000256" key="5">
    <source>
        <dbReference type="SAM" id="Phobius"/>
    </source>
</evidence>
<feature type="transmembrane region" description="Helical" evidence="5">
    <location>
        <begin position="88"/>
        <end position="107"/>
    </location>
</feature>
<evidence type="ECO:0000256" key="3">
    <source>
        <dbReference type="ARBA" id="ARBA00022989"/>
    </source>
</evidence>
<dbReference type="STRING" id="1121325.SAMN04515677_101488"/>
<dbReference type="Pfam" id="PF13515">
    <property type="entry name" value="FUSC_2"/>
    <property type="match status" value="1"/>
</dbReference>
<dbReference type="GO" id="GO:0016020">
    <property type="term" value="C:membrane"/>
    <property type="evidence" value="ECO:0007669"/>
    <property type="project" value="UniProtKB-SubCell"/>
</dbReference>
<reference evidence="7 8" key="1">
    <citation type="submission" date="2016-10" db="EMBL/GenBank/DDBJ databases">
        <authorList>
            <person name="de Groot N.N."/>
        </authorList>
    </citation>
    <scope>NUCLEOTIDE SEQUENCE [LARGE SCALE GENOMIC DNA]</scope>
    <source>
        <strain evidence="7 8">DSM 797</strain>
    </source>
</reference>
<evidence type="ECO:0000259" key="6">
    <source>
        <dbReference type="Pfam" id="PF13515"/>
    </source>
</evidence>
<keyword evidence="3 5" id="KW-1133">Transmembrane helix</keyword>
<keyword evidence="2 5" id="KW-0812">Transmembrane</keyword>
<keyword evidence="4 5" id="KW-0472">Membrane</keyword>
<protein>
    <submittedName>
        <fullName evidence="7">Fusaric acid resistance protein-like</fullName>
    </submittedName>
</protein>
<keyword evidence="8" id="KW-1185">Reference proteome</keyword>
<dbReference type="RefSeq" id="WP_092722491.1">
    <property type="nucleotide sequence ID" value="NZ_FNGW01000001.1"/>
</dbReference>
<feature type="transmembrane region" description="Helical" evidence="5">
    <location>
        <begin position="208"/>
        <end position="232"/>
    </location>
</feature>
<feature type="domain" description="Integral membrane bound transporter" evidence="6">
    <location>
        <begin position="215"/>
        <end position="331"/>
    </location>
</feature>
<feature type="transmembrane region" description="Helical" evidence="5">
    <location>
        <begin position="114"/>
        <end position="137"/>
    </location>
</feature>
<sequence length="357" mass="39920">MSFYQAMQLGACNLKPLIKESEDKYLKRKYITALIVKDFLCLLFCMVIVTLFSKAFGEENSIVGVVTVLSLLTFRFSNLDFDVKQSAFTILGIFGICIISPYMATIANPILGSIINFVSIMAIVVLSCHNVVLANQSTFVLSYLLLYGYEVNSINGYINRVIGLIIGGIIVSLIFYLKQKNIKFENKILDIMKDVSLKNERTKWQLKITLGICSAILIGELMHLPRTMWIGFSCMSILQPSQDKFEFRYKKRPPFLVIGCLIFGILYLVLPKELRGYTGIIGGLMVGLSGTYQWQTVFNCFGALTAAVPVLGLVGAIIFRIFNNAFGAVYSKLFNKVFDIVDSKIFVGNTMDEAMEG</sequence>
<feature type="transmembrane region" description="Helical" evidence="5">
    <location>
        <begin position="301"/>
        <end position="322"/>
    </location>
</feature>
<proteinExistence type="predicted"/>
<feature type="transmembrane region" description="Helical" evidence="5">
    <location>
        <begin position="157"/>
        <end position="177"/>
    </location>
</feature>
<evidence type="ECO:0000256" key="1">
    <source>
        <dbReference type="ARBA" id="ARBA00004141"/>
    </source>
</evidence>
<evidence type="ECO:0000313" key="8">
    <source>
        <dbReference type="Proteomes" id="UP000199068"/>
    </source>
</evidence>
<dbReference type="EMBL" id="FNGW01000001">
    <property type="protein sequence ID" value="SDL31897.1"/>
    <property type="molecule type" value="Genomic_DNA"/>
</dbReference>
<organism evidence="7 8">
    <name type="scientific">Romboutsia lituseburensis DSM 797</name>
    <dbReference type="NCBI Taxonomy" id="1121325"/>
    <lineage>
        <taxon>Bacteria</taxon>
        <taxon>Bacillati</taxon>
        <taxon>Bacillota</taxon>
        <taxon>Clostridia</taxon>
        <taxon>Peptostreptococcales</taxon>
        <taxon>Peptostreptococcaceae</taxon>
        <taxon>Romboutsia</taxon>
    </lineage>
</organism>